<evidence type="ECO:0000313" key="4">
    <source>
        <dbReference type="Proteomes" id="UP000198211"/>
    </source>
</evidence>
<evidence type="ECO:0000313" key="3">
    <source>
        <dbReference type="EMBL" id="OWZ17465.1"/>
    </source>
</evidence>
<organism evidence="3 4">
    <name type="scientific">Phytophthora megakarya</name>
    <dbReference type="NCBI Taxonomy" id="4795"/>
    <lineage>
        <taxon>Eukaryota</taxon>
        <taxon>Sar</taxon>
        <taxon>Stramenopiles</taxon>
        <taxon>Oomycota</taxon>
        <taxon>Peronosporomycetes</taxon>
        <taxon>Peronosporales</taxon>
        <taxon>Peronosporaceae</taxon>
        <taxon>Phytophthora</taxon>
    </lineage>
</organism>
<accession>A0A225WIM3</accession>
<name>A0A225WIM3_9STRA</name>
<dbReference type="Proteomes" id="UP000198211">
    <property type="component" value="Unassembled WGS sequence"/>
</dbReference>
<dbReference type="InterPro" id="IPR007527">
    <property type="entry name" value="Znf_SWIM"/>
</dbReference>
<dbReference type="PROSITE" id="PS50966">
    <property type="entry name" value="ZF_SWIM"/>
    <property type="match status" value="1"/>
</dbReference>
<gene>
    <name evidence="3" type="ORF">PHMEG_0008586</name>
</gene>
<dbReference type="EMBL" id="NBNE01000749">
    <property type="protein sequence ID" value="OWZ17465.1"/>
    <property type="molecule type" value="Genomic_DNA"/>
</dbReference>
<dbReference type="OrthoDB" id="122889at2759"/>
<evidence type="ECO:0000259" key="2">
    <source>
        <dbReference type="PROSITE" id="PS50966"/>
    </source>
</evidence>
<feature type="domain" description="SWIM-type" evidence="2">
    <location>
        <begin position="79"/>
        <end position="110"/>
    </location>
</feature>
<keyword evidence="1" id="KW-0862">Zinc</keyword>
<evidence type="ECO:0000256" key="1">
    <source>
        <dbReference type="PROSITE-ProRule" id="PRU00325"/>
    </source>
</evidence>
<keyword evidence="1" id="KW-0863">Zinc-finger</keyword>
<dbReference type="GO" id="GO:0008270">
    <property type="term" value="F:zinc ion binding"/>
    <property type="evidence" value="ECO:0007669"/>
    <property type="project" value="UniProtKB-KW"/>
</dbReference>
<dbReference type="AlphaFoldDB" id="A0A225WIM3"/>
<sequence>MELDESEMECAAKFNVIGACRYHGADKVLLHLATLVSSYAFDIIRKEYDLFRSGEVAYSGGWLQAGIVELESDRTQCEYTVDTSTFVCSCVFMRTLLPCHHTMYVRAELKKKKIIPLN</sequence>
<proteinExistence type="predicted"/>
<protein>
    <recommendedName>
        <fullName evidence="2">SWIM-type domain-containing protein</fullName>
    </recommendedName>
</protein>
<reference evidence="4" key="1">
    <citation type="submission" date="2017-03" db="EMBL/GenBank/DDBJ databases">
        <title>Phytopthora megakarya and P. palmivora, two closely related causual agents of cacao black pod achieved similar genome size and gene model numbers by different mechanisms.</title>
        <authorList>
            <person name="Ali S."/>
            <person name="Shao J."/>
            <person name="Larry D.J."/>
            <person name="Kronmiller B."/>
            <person name="Shen D."/>
            <person name="Strem M.D."/>
            <person name="Melnick R.L."/>
            <person name="Guiltinan M.J."/>
            <person name="Tyler B.M."/>
            <person name="Meinhardt L.W."/>
            <person name="Bailey B.A."/>
        </authorList>
    </citation>
    <scope>NUCLEOTIDE SEQUENCE [LARGE SCALE GENOMIC DNA]</scope>
    <source>
        <strain evidence="4">zdho120</strain>
    </source>
</reference>
<keyword evidence="4" id="KW-1185">Reference proteome</keyword>
<keyword evidence="1" id="KW-0479">Metal-binding</keyword>
<comment type="caution">
    <text evidence="3">The sequence shown here is derived from an EMBL/GenBank/DDBJ whole genome shotgun (WGS) entry which is preliminary data.</text>
</comment>